<evidence type="ECO:0000313" key="3">
    <source>
        <dbReference type="Proteomes" id="UP001593833"/>
    </source>
</evidence>
<keyword evidence="3" id="KW-1185">Reference proteome</keyword>
<gene>
    <name evidence="2" type="ORF">ACFL6M_06245</name>
</gene>
<reference evidence="2 3" key="1">
    <citation type="submission" date="2024-09" db="EMBL/GenBank/DDBJ databases">
        <authorList>
            <person name="D'Angelo T."/>
        </authorList>
    </citation>
    <scope>NUCLEOTIDE SEQUENCE [LARGE SCALE GENOMIC DNA]</scope>
    <source>
        <strain evidence="2">SAG AM-320-E07</strain>
    </source>
</reference>
<feature type="non-terminal residue" evidence="2">
    <location>
        <position position="1"/>
    </location>
</feature>
<dbReference type="Proteomes" id="UP001593833">
    <property type="component" value="Unassembled WGS sequence"/>
</dbReference>
<dbReference type="EMBL" id="JBHPKH010000091">
    <property type="protein sequence ID" value="MFC1573183.1"/>
    <property type="molecule type" value="Genomic_DNA"/>
</dbReference>
<evidence type="ECO:0000259" key="1">
    <source>
        <dbReference type="Pfam" id="PF12770"/>
    </source>
</evidence>
<sequence length="332" mass="35371">LISFEDSLPEGGGLLVLGGPSFDTSSQLEFDEALHRLKPELFAQALDSPTPFRGMRSDCPNFKDVRFKPLPASAEETERIATLWERTVGPDQTVCRLTGDEANEGSVKRLAPGRRILHLATHGFFLGETCLAGPATGRGISRLAPSLTESVSVAADGSAEGILATSAAAGLVRESGTDSLSSRQVTNPLLLSGIALAGANRREFVGPDEDDGILTAEEIASLNLSGVEWAVLSACNTGLGEIGTGVGEGVFGLRRALQVAGARTVILSLWDLRDEVALRWMELLYEARLRDRLDTAQAVHTATLGLLRERRAAGESTHPFYWAGLVAAGDWH</sequence>
<dbReference type="InterPro" id="IPR024983">
    <property type="entry name" value="CHAT_dom"/>
</dbReference>
<accession>A0ABV6YLH7</accession>
<dbReference type="Pfam" id="PF12770">
    <property type="entry name" value="CHAT"/>
    <property type="match status" value="1"/>
</dbReference>
<name>A0ABV6YLH7_UNCEI</name>
<proteinExistence type="predicted"/>
<evidence type="ECO:0000313" key="2">
    <source>
        <dbReference type="EMBL" id="MFC1573183.1"/>
    </source>
</evidence>
<organism evidence="2 3">
    <name type="scientific">Eiseniibacteriota bacterium</name>
    <dbReference type="NCBI Taxonomy" id="2212470"/>
    <lineage>
        <taxon>Bacteria</taxon>
        <taxon>Candidatus Eiseniibacteriota</taxon>
    </lineage>
</organism>
<feature type="domain" description="CHAT" evidence="1">
    <location>
        <begin position="15"/>
        <end position="330"/>
    </location>
</feature>
<protein>
    <submittedName>
        <fullName evidence="2">CHAT domain-containing protein</fullName>
    </submittedName>
</protein>
<comment type="caution">
    <text evidence="2">The sequence shown here is derived from an EMBL/GenBank/DDBJ whole genome shotgun (WGS) entry which is preliminary data.</text>
</comment>